<evidence type="ECO:0000256" key="5">
    <source>
        <dbReference type="SAM" id="MobiDB-lite"/>
    </source>
</evidence>
<dbReference type="PRINTS" id="PR01210">
    <property type="entry name" value="GGTRANSPTASE"/>
</dbReference>
<keyword evidence="8" id="KW-1185">Reference proteome</keyword>
<organism evidence="7 8">
    <name type="scientific">Staphylococcus equorum</name>
    <dbReference type="NCBI Taxonomy" id="246432"/>
    <lineage>
        <taxon>Bacteria</taxon>
        <taxon>Bacillati</taxon>
        <taxon>Bacillota</taxon>
        <taxon>Bacilli</taxon>
        <taxon>Bacillales</taxon>
        <taxon>Staphylococcaceae</taxon>
        <taxon>Staphylococcus</taxon>
    </lineage>
</organism>
<evidence type="ECO:0000256" key="3">
    <source>
        <dbReference type="ARBA" id="ARBA00022801"/>
    </source>
</evidence>
<dbReference type="PANTHER" id="PTHR43199:SF1">
    <property type="entry name" value="GLUTATHIONE HYDROLASE PROENZYME"/>
    <property type="match status" value="1"/>
</dbReference>
<evidence type="ECO:0000256" key="6">
    <source>
        <dbReference type="SAM" id="Phobius"/>
    </source>
</evidence>
<dbReference type="InterPro" id="IPR043137">
    <property type="entry name" value="GGT_ssub_C"/>
</dbReference>
<evidence type="ECO:0000256" key="2">
    <source>
        <dbReference type="ARBA" id="ARBA00022679"/>
    </source>
</evidence>
<evidence type="ECO:0000256" key="1">
    <source>
        <dbReference type="ARBA" id="ARBA00009381"/>
    </source>
</evidence>
<dbReference type="EMBL" id="JAMBQA010000002">
    <property type="protein sequence ID" value="MDG0845539.1"/>
    <property type="molecule type" value="Genomic_DNA"/>
</dbReference>
<comment type="caution">
    <text evidence="7">The sequence shown here is derived from an EMBL/GenBank/DDBJ whole genome shotgun (WGS) entry which is preliminary data.</text>
</comment>
<evidence type="ECO:0000313" key="8">
    <source>
        <dbReference type="Proteomes" id="UP001152422"/>
    </source>
</evidence>
<dbReference type="Gene3D" id="3.60.20.40">
    <property type="match status" value="1"/>
</dbReference>
<keyword evidence="2 7" id="KW-0808">Transferase</keyword>
<feature type="region of interest" description="Disordered" evidence="5">
    <location>
        <begin position="293"/>
        <end position="316"/>
    </location>
</feature>
<dbReference type="InterPro" id="IPR029055">
    <property type="entry name" value="Ntn_hydrolases_N"/>
</dbReference>
<name>A0A9X4L2C0_9STAP</name>
<dbReference type="AlphaFoldDB" id="A0A9X4L2C0"/>
<accession>A0A9X4L2C0</accession>
<dbReference type="Pfam" id="PF01019">
    <property type="entry name" value="G_glu_transpept"/>
    <property type="match status" value="1"/>
</dbReference>
<gene>
    <name evidence="7" type="ORF">M4L89_04830</name>
</gene>
<dbReference type="SUPFAM" id="SSF56235">
    <property type="entry name" value="N-terminal nucleophile aminohydrolases (Ntn hydrolases)"/>
    <property type="match status" value="1"/>
</dbReference>
<dbReference type="GO" id="GO:0103068">
    <property type="term" value="F:leukotriene C4 gamma-glutamyl transferase activity"/>
    <property type="evidence" value="ECO:0007669"/>
    <property type="project" value="UniProtKB-EC"/>
</dbReference>
<keyword evidence="6" id="KW-1133">Transmembrane helix</keyword>
<evidence type="ECO:0000256" key="4">
    <source>
        <dbReference type="ARBA" id="ARBA00023145"/>
    </source>
</evidence>
<proteinExistence type="inferred from homology"/>
<comment type="similarity">
    <text evidence="1">Belongs to the gamma-glutamyltransferase family.</text>
</comment>
<sequence>MSIYNKKTLIAILLLTIIISFIFFLATKEDNYNKDELYENKIADHDQNPSDENYGVASNNPIASRVGEKIIKDGGNAVDASIGVSYALAITEPHSSGLGGGGAMLAYDGKPNVAPKQWQYKDISSFKYDEKDEIGTPGFVRGIHDAHKEAGKMDEEKILNYVIPLAEEGFEVDSELERSLKLYGSDVDRDSPFFDGDKTKREGEVVKQPELAKTIKGIRDHGPDYFYDKVGESVSDQVDEEITEKDFNSYKTTKKEPVSTDYLNTKVYSASNPLGGTLMLQGLEIDEATNNQVPQNTQSAPENDQIDPNNQTTPNNRLDYITGILKSRALMYRNRDIVNGQDEDYDEYLSQDYLLGKLNEVNFESNFNTNNVDNTSTTHFVVVDKEGKVTSTTNTLSSFFGSGDFMKEGFYMNNSLSNFSSDPLSPNHGGKHKTPRSYTAPSIVVGPDYYMGIGTPGGNKIPTTTNEVLIDYLKGNGTLQESIDKPRFYNDGGTVFYENAMSKADVSIFKSLGFKVEEKRNDPNFGSVQAALYNKNDKTVEIGHDVGNR</sequence>
<keyword evidence="6" id="KW-0472">Membrane</keyword>
<keyword evidence="4" id="KW-0865">Zymogen</keyword>
<feature type="transmembrane region" description="Helical" evidence="6">
    <location>
        <begin position="9"/>
        <end position="26"/>
    </location>
</feature>
<dbReference type="GO" id="GO:0016787">
    <property type="term" value="F:hydrolase activity"/>
    <property type="evidence" value="ECO:0007669"/>
    <property type="project" value="UniProtKB-KW"/>
</dbReference>
<dbReference type="Proteomes" id="UP001152422">
    <property type="component" value="Unassembled WGS sequence"/>
</dbReference>
<reference evidence="7" key="1">
    <citation type="submission" date="2022-05" db="EMBL/GenBank/DDBJ databases">
        <title>Comparative genomics of Staphylococcus equorum isolates.</title>
        <authorList>
            <person name="Luelf R.H."/>
        </authorList>
    </citation>
    <scope>NUCLEOTIDE SEQUENCE</scope>
    <source>
        <strain evidence="7">TMW 2.2497</strain>
    </source>
</reference>
<keyword evidence="3" id="KW-0378">Hydrolase</keyword>
<keyword evidence="7" id="KW-0012">Acyltransferase</keyword>
<evidence type="ECO:0000313" key="7">
    <source>
        <dbReference type="EMBL" id="MDG0845539.1"/>
    </source>
</evidence>
<keyword evidence="6" id="KW-0812">Transmembrane</keyword>
<dbReference type="EC" id="2.3.2.2" evidence="7"/>
<protein>
    <submittedName>
        <fullName evidence="7">Gamma-glutamyltransferase</fullName>
        <ecNumber evidence="7">2.3.2.2</ecNumber>
    </submittedName>
</protein>
<dbReference type="PANTHER" id="PTHR43199">
    <property type="entry name" value="GLUTATHIONE HYDROLASE"/>
    <property type="match status" value="1"/>
</dbReference>
<dbReference type="RefSeq" id="WP_277582981.1">
    <property type="nucleotide sequence ID" value="NZ_JAMBPY010000002.1"/>
</dbReference>
<dbReference type="InterPro" id="IPR051792">
    <property type="entry name" value="GGT_bact"/>
</dbReference>